<dbReference type="RefSeq" id="WP_412701973.1">
    <property type="nucleotide sequence ID" value="NZ_JBDLBQ010000007.1"/>
</dbReference>
<feature type="signal peptide" evidence="1">
    <location>
        <begin position="1"/>
        <end position="23"/>
    </location>
</feature>
<feature type="chain" id="PRO_5046914447" evidence="1">
    <location>
        <begin position="24"/>
        <end position="222"/>
    </location>
</feature>
<comment type="caution">
    <text evidence="3">The sequence shown here is derived from an EMBL/GenBank/DDBJ whole genome shotgun (WGS) entry which is preliminary data.</text>
</comment>
<evidence type="ECO:0000259" key="2">
    <source>
        <dbReference type="Pfam" id="PF01832"/>
    </source>
</evidence>
<reference evidence="3 4" key="1">
    <citation type="journal article" date="2024" name="Anaerobe">
        <title>The identification of Finegoldia dalianensis sp. nov., isolated from the pus of a patient with skin abscess and genomic analysis of the strains belonging to Finegoldia genus.</title>
        <authorList>
            <person name="Li Y."/>
            <person name="Wang Y."/>
            <person name="Xiao D."/>
            <person name="Wang J."/>
            <person name="Jin D."/>
        </authorList>
    </citation>
    <scope>NUCLEOTIDE SEQUENCE [LARGE SCALE GENOMIC DNA]</scope>
    <source>
        <strain evidence="3 4">LY240594</strain>
    </source>
</reference>
<keyword evidence="1" id="KW-0732">Signal</keyword>
<evidence type="ECO:0000256" key="1">
    <source>
        <dbReference type="SAM" id="SignalP"/>
    </source>
</evidence>
<keyword evidence="4" id="KW-1185">Reference proteome</keyword>
<dbReference type="EMBL" id="JBDLBQ010000007">
    <property type="protein sequence ID" value="MFN2102827.1"/>
    <property type="molecule type" value="Genomic_DNA"/>
</dbReference>
<name>A0ABW9KDR5_9FIRM</name>
<evidence type="ECO:0000313" key="4">
    <source>
        <dbReference type="Proteomes" id="UP001634413"/>
    </source>
</evidence>
<proteinExistence type="predicted"/>
<dbReference type="Gene3D" id="1.10.530.10">
    <property type="match status" value="1"/>
</dbReference>
<evidence type="ECO:0000313" key="3">
    <source>
        <dbReference type="EMBL" id="MFN2102827.1"/>
    </source>
</evidence>
<dbReference type="Pfam" id="PF01832">
    <property type="entry name" value="Glucosaminidase"/>
    <property type="match status" value="1"/>
</dbReference>
<accession>A0ABW9KDR5</accession>
<protein>
    <submittedName>
        <fullName evidence="3">Glucosaminidase domain-containing protein</fullName>
    </submittedName>
</protein>
<organism evidence="3 4">
    <name type="scientific">Finegoldia dalianensis</name>
    <dbReference type="NCBI Taxonomy" id="3145239"/>
    <lineage>
        <taxon>Bacteria</taxon>
        <taxon>Bacillati</taxon>
        <taxon>Bacillota</taxon>
        <taxon>Tissierellia</taxon>
        <taxon>Tissierellales</taxon>
        <taxon>Peptoniphilaceae</taxon>
        <taxon>Finegoldia</taxon>
    </lineage>
</organism>
<dbReference type="Proteomes" id="UP001634413">
    <property type="component" value="Unassembled WGS sequence"/>
</dbReference>
<feature type="domain" description="Mannosyl-glycoprotein endo-beta-N-acetylglucosamidase-like" evidence="2">
    <location>
        <begin position="102"/>
        <end position="212"/>
    </location>
</feature>
<sequence>MKIKNKILALTIATIMIPQISFACSNEVNEIYLKNSQISMLIEKCKEEIYRKKEVKQMIKNVESFRNDMYSSPIYNPVHITYISSDGLNKLLENTGLENLGESFYKAEENYGINSVFLISLAMLESGNGYSRIATEKNNLFGYNSNDSNPYGDSFAFETKEDCIDYVADSIKRNYLSSDGKFFNGYSIEAMNINYCSKDNWHEQIKDIMYNLYCEINERDII</sequence>
<gene>
    <name evidence="3" type="ORF">ABDJ34_07930</name>
</gene>
<dbReference type="InterPro" id="IPR002901">
    <property type="entry name" value="MGlyc_endo_b_GlcNAc-like_dom"/>
</dbReference>
<dbReference type="PROSITE" id="PS51257">
    <property type="entry name" value="PROKAR_LIPOPROTEIN"/>
    <property type="match status" value="1"/>
</dbReference>